<keyword evidence="1" id="KW-0175">Coiled coil</keyword>
<organism evidence="3 4">
    <name type="scientific">Mycoplasmopsis columbina SF7</name>
    <dbReference type="NCBI Taxonomy" id="1037410"/>
    <lineage>
        <taxon>Bacteria</taxon>
        <taxon>Bacillati</taxon>
        <taxon>Mycoplasmatota</taxon>
        <taxon>Mycoplasmoidales</taxon>
        <taxon>Metamycoplasmataceae</taxon>
        <taxon>Mycoplasmopsis</taxon>
    </lineage>
</organism>
<evidence type="ECO:0000313" key="3">
    <source>
        <dbReference type="EMBL" id="EGV00152.1"/>
    </source>
</evidence>
<keyword evidence="2" id="KW-1133">Transmembrane helix</keyword>
<protein>
    <recommendedName>
        <fullName evidence="5">DUF3899 domain-containing protein</fullName>
    </recommendedName>
</protein>
<feature type="transmembrane region" description="Helical" evidence="2">
    <location>
        <begin position="58"/>
        <end position="82"/>
    </location>
</feature>
<evidence type="ECO:0000313" key="4">
    <source>
        <dbReference type="Proteomes" id="UP000004978"/>
    </source>
</evidence>
<name>F9UKE7_9BACT</name>
<dbReference type="EMBL" id="AFXA01000011">
    <property type="protein sequence ID" value="EGV00152.1"/>
    <property type="molecule type" value="Genomic_DNA"/>
</dbReference>
<evidence type="ECO:0000256" key="2">
    <source>
        <dbReference type="SAM" id="Phobius"/>
    </source>
</evidence>
<gene>
    <name evidence="3" type="ORF">MCSF7_01791</name>
</gene>
<keyword evidence="2" id="KW-0472">Membrane</keyword>
<comment type="caution">
    <text evidence="3">The sequence shown here is derived from an EMBL/GenBank/DDBJ whole genome shotgun (WGS) entry which is preliminary data.</text>
</comment>
<evidence type="ECO:0008006" key="5">
    <source>
        <dbReference type="Google" id="ProtNLM"/>
    </source>
</evidence>
<dbReference type="AlphaFoldDB" id="F9UKE7"/>
<feature type="transmembrane region" description="Helical" evidence="2">
    <location>
        <begin position="17"/>
        <end position="38"/>
    </location>
</feature>
<feature type="coiled-coil region" evidence="1">
    <location>
        <begin position="87"/>
        <end position="137"/>
    </location>
</feature>
<proteinExistence type="predicted"/>
<accession>F9UKE7</accession>
<dbReference type="Proteomes" id="UP000004978">
    <property type="component" value="Unassembled WGS sequence"/>
</dbReference>
<reference evidence="3 4" key="1">
    <citation type="journal article" date="2013" name="Genome Announc.">
        <title>Genome Sequence of Mycoplasma columbinum Strain SF7.</title>
        <authorList>
            <person name="Guo Z."/>
            <person name="Xu X."/>
            <person name="Zheng Q."/>
            <person name="Li T."/>
            <person name="Kuang S."/>
            <person name="Zhang Z."/>
            <person name="Chen Y."/>
            <person name="Lu X."/>
            <person name="Zhou R."/>
            <person name="Bi D."/>
            <person name="Jin H."/>
        </authorList>
    </citation>
    <scope>NUCLEOTIDE SEQUENCE [LARGE SCALE GENOMIC DNA]</scope>
    <source>
        <strain evidence="3 4">SF7</strain>
    </source>
</reference>
<dbReference type="RefSeq" id="WP_006608765.1">
    <property type="nucleotide sequence ID" value="NZ_AFXA01000011.1"/>
</dbReference>
<keyword evidence="2" id="KW-0812">Transmembrane</keyword>
<evidence type="ECO:0000256" key="1">
    <source>
        <dbReference type="SAM" id="Coils"/>
    </source>
</evidence>
<dbReference type="STRING" id="1037410.MCSF7_01791"/>
<keyword evidence="4" id="KW-1185">Reference proteome</keyword>
<feature type="transmembrane region" description="Helical" evidence="2">
    <location>
        <begin position="140"/>
        <end position="161"/>
    </location>
</feature>
<sequence length="162" mass="19104">MNSFKLKLKESFTLKRIIYWIIIIILAITLALIIFYVNKDKLLADGKRYKLKQSNSDALLVFGVINLVGGIFGFLINSNFFANSFFKFRKNREKDKLKSEINELKLKKMTAIQKLRLKTLEEKYDELDNSHKFEVKKNKLIYYLMFLFGLVFVLISLLVVYV</sequence>